<accession>Q4SU41</accession>
<protein>
    <submittedName>
        <fullName evidence="4">(spotted green pufferfish) hypothetical protein</fullName>
    </submittedName>
</protein>
<reference evidence="4" key="1">
    <citation type="journal article" date="2004" name="Nature">
        <title>Genome duplication in the teleost fish Tetraodon nigroviridis reveals the early vertebrate proto-karyotype.</title>
        <authorList>
            <person name="Jaillon O."/>
            <person name="Aury J.-M."/>
            <person name="Brunet F."/>
            <person name="Petit J.-L."/>
            <person name="Stange-Thomann N."/>
            <person name="Mauceli E."/>
            <person name="Bouneau L."/>
            <person name="Fischer C."/>
            <person name="Ozouf-Costaz C."/>
            <person name="Bernot A."/>
            <person name="Nicaud S."/>
            <person name="Jaffe D."/>
            <person name="Fisher S."/>
            <person name="Lutfalla G."/>
            <person name="Dossat C."/>
            <person name="Segurens B."/>
            <person name="Dasilva C."/>
            <person name="Salanoubat M."/>
            <person name="Levy M."/>
            <person name="Boudet N."/>
            <person name="Castellano S."/>
            <person name="Anthouard V."/>
            <person name="Jubin C."/>
            <person name="Castelli V."/>
            <person name="Katinka M."/>
            <person name="Vacherie B."/>
            <person name="Biemont C."/>
            <person name="Skalli Z."/>
            <person name="Cattolico L."/>
            <person name="Poulain J."/>
            <person name="De Berardinis V."/>
            <person name="Cruaud C."/>
            <person name="Duprat S."/>
            <person name="Brottier P."/>
            <person name="Coutanceau J.-P."/>
            <person name="Gouzy J."/>
            <person name="Parra G."/>
            <person name="Lardier G."/>
            <person name="Chapple C."/>
            <person name="McKernan K.J."/>
            <person name="McEwan P."/>
            <person name="Bosak S."/>
            <person name="Kellis M."/>
            <person name="Volff J.-N."/>
            <person name="Guigo R."/>
            <person name="Zody M.C."/>
            <person name="Mesirov J."/>
            <person name="Lindblad-Toh K."/>
            <person name="Birren B."/>
            <person name="Nusbaum C."/>
            <person name="Kahn D."/>
            <person name="Robinson-Rechavi M."/>
            <person name="Laudet V."/>
            <person name="Schachter V."/>
            <person name="Quetier F."/>
            <person name="Saurin W."/>
            <person name="Scarpelli C."/>
            <person name="Wincker P."/>
            <person name="Lander E.S."/>
            <person name="Weissenbach J."/>
            <person name="Roest Crollius H."/>
        </authorList>
    </citation>
    <scope>NUCLEOTIDE SEQUENCE [LARGE SCALE GENOMIC DNA]</scope>
</reference>
<evidence type="ECO:0000259" key="3">
    <source>
        <dbReference type="Pfam" id="PF01425"/>
    </source>
</evidence>
<evidence type="ECO:0000313" key="4">
    <source>
        <dbReference type="EMBL" id="CAF95841.1"/>
    </source>
</evidence>
<comment type="caution">
    <text evidence="4">The sequence shown here is derived from an EMBL/GenBank/DDBJ whole genome shotgun (WGS) entry which is preliminary data.</text>
</comment>
<dbReference type="InterPro" id="IPR020556">
    <property type="entry name" value="Amidase_CS"/>
</dbReference>
<evidence type="ECO:0000256" key="2">
    <source>
        <dbReference type="ARBA" id="ARBA00022801"/>
    </source>
</evidence>
<dbReference type="InterPro" id="IPR036928">
    <property type="entry name" value="AS_sf"/>
</dbReference>
<dbReference type="KEGG" id="tng:GSTEN00012639G001"/>
<dbReference type="EMBL" id="CAAE01014025">
    <property type="protein sequence ID" value="CAF95841.1"/>
    <property type="molecule type" value="Genomic_DNA"/>
</dbReference>
<keyword evidence="2" id="KW-0378">Hydrolase</keyword>
<feature type="domain" description="Amidase" evidence="3">
    <location>
        <begin position="2"/>
        <end position="215"/>
    </location>
</feature>
<dbReference type="PANTHER" id="PTHR45847:SF6">
    <property type="entry name" value="FATTY ACID AMIDE HYDROLASE"/>
    <property type="match status" value="1"/>
</dbReference>
<dbReference type="PROSITE" id="PS00571">
    <property type="entry name" value="AMIDASES"/>
    <property type="match status" value="1"/>
</dbReference>
<dbReference type="Pfam" id="PF01425">
    <property type="entry name" value="Amidase"/>
    <property type="match status" value="1"/>
</dbReference>
<dbReference type="PANTHER" id="PTHR45847">
    <property type="entry name" value="FATTY ACID AMIDE HYDROLASE"/>
    <property type="match status" value="1"/>
</dbReference>
<dbReference type="InterPro" id="IPR052096">
    <property type="entry name" value="Endocannabinoid_amidase"/>
</dbReference>
<proteinExistence type="inferred from homology"/>
<dbReference type="Gene3D" id="3.90.1300.10">
    <property type="entry name" value="Amidase signature (AS) domain"/>
    <property type="match status" value="1"/>
</dbReference>
<comment type="similarity">
    <text evidence="1">Belongs to the amidase family.</text>
</comment>
<dbReference type="GO" id="GO:0017064">
    <property type="term" value="F:fatty acid amide hydrolase activity"/>
    <property type="evidence" value="ECO:0007669"/>
    <property type="project" value="TreeGrafter"/>
</dbReference>
<organism evidence="4">
    <name type="scientific">Tetraodon nigroviridis</name>
    <name type="common">Spotted green pufferfish</name>
    <name type="synonym">Chelonodon nigroviridis</name>
    <dbReference type="NCBI Taxonomy" id="99883"/>
    <lineage>
        <taxon>Eukaryota</taxon>
        <taxon>Metazoa</taxon>
        <taxon>Chordata</taxon>
        <taxon>Craniata</taxon>
        <taxon>Vertebrata</taxon>
        <taxon>Euteleostomi</taxon>
        <taxon>Actinopterygii</taxon>
        <taxon>Neopterygii</taxon>
        <taxon>Teleostei</taxon>
        <taxon>Neoteleostei</taxon>
        <taxon>Acanthomorphata</taxon>
        <taxon>Eupercaria</taxon>
        <taxon>Tetraodontiformes</taxon>
        <taxon>Tetradontoidea</taxon>
        <taxon>Tetraodontidae</taxon>
        <taxon>Tetraodon</taxon>
    </lineage>
</organism>
<evidence type="ECO:0000256" key="1">
    <source>
        <dbReference type="ARBA" id="ARBA00009199"/>
    </source>
</evidence>
<dbReference type="GO" id="GO:0009062">
    <property type="term" value="P:fatty acid catabolic process"/>
    <property type="evidence" value="ECO:0007669"/>
    <property type="project" value="TreeGrafter"/>
</dbReference>
<gene>
    <name evidence="4" type="ORF">GSTENG00012639001</name>
</gene>
<dbReference type="OrthoDB" id="6428749at2759"/>
<sequence>YKNYDTSCGVISNLDQSAQEDSVLVKVLKEQGAIPFVKTNLPQGLLNYDCSNPIYGQTVNPHNLQKTSGGSSGGEGALVGGGGSLLGIGSDIGGSIRIPAAFCGICGFKPTSGRLRSVLLGFISQYRRRRLSCGPMARDVDSLALCMQALLCSHMFALDPTVPPMPFNTQVYQSCRPLRIGYLENDGYTQPSPSFVRGLREVRALLEQAGHTVRPRHSNTDERLTA</sequence>
<reference evidence="4" key="2">
    <citation type="submission" date="2004-02" db="EMBL/GenBank/DDBJ databases">
        <authorList>
            <consortium name="Genoscope"/>
            <consortium name="Whitehead Institute Centre for Genome Research"/>
        </authorList>
    </citation>
    <scope>NUCLEOTIDE SEQUENCE</scope>
</reference>
<dbReference type="InterPro" id="IPR023631">
    <property type="entry name" value="Amidase_dom"/>
</dbReference>
<dbReference type="AlphaFoldDB" id="Q4SU41"/>
<dbReference type="SUPFAM" id="SSF75304">
    <property type="entry name" value="Amidase signature (AS) enzymes"/>
    <property type="match status" value="1"/>
</dbReference>
<feature type="non-terminal residue" evidence="4">
    <location>
        <position position="226"/>
    </location>
</feature>
<name>Q4SU41_TETNG</name>
<dbReference type="GO" id="GO:0004040">
    <property type="term" value="F:amidase activity"/>
    <property type="evidence" value="ECO:0007669"/>
    <property type="project" value="TreeGrafter"/>
</dbReference>